<dbReference type="Proteomes" id="UP000272706">
    <property type="component" value="Unassembled WGS sequence"/>
</dbReference>
<keyword evidence="2" id="KW-0732">Signal</keyword>
<protein>
    <recommendedName>
        <fullName evidence="5">Antifreeze protein</fullName>
    </recommendedName>
</protein>
<feature type="region of interest" description="Disordered" evidence="1">
    <location>
        <begin position="60"/>
        <end position="82"/>
    </location>
</feature>
<dbReference type="AlphaFoldDB" id="A0A3A5KWI8"/>
<dbReference type="EMBL" id="QZWZ01000004">
    <property type="protein sequence ID" value="RJT41027.1"/>
    <property type="molecule type" value="Genomic_DNA"/>
</dbReference>
<keyword evidence="4" id="KW-1185">Reference proteome</keyword>
<feature type="region of interest" description="Disordered" evidence="1">
    <location>
        <begin position="301"/>
        <end position="331"/>
    </location>
</feature>
<feature type="signal peptide" evidence="2">
    <location>
        <begin position="1"/>
        <end position="25"/>
    </location>
</feature>
<evidence type="ECO:0000313" key="4">
    <source>
        <dbReference type="Proteomes" id="UP000272706"/>
    </source>
</evidence>
<feature type="chain" id="PRO_5017290300" description="Antifreeze protein" evidence="2">
    <location>
        <begin position="26"/>
        <end position="390"/>
    </location>
</feature>
<evidence type="ECO:0008006" key="5">
    <source>
        <dbReference type="Google" id="ProtNLM"/>
    </source>
</evidence>
<evidence type="ECO:0000256" key="1">
    <source>
        <dbReference type="SAM" id="MobiDB-lite"/>
    </source>
</evidence>
<accession>A0A3A5KWI8</accession>
<comment type="caution">
    <text evidence="3">The sequence shown here is derived from an EMBL/GenBank/DDBJ whole genome shotgun (WGS) entry which is preliminary data.</text>
</comment>
<name>A0A3A5KWI8_9HYPH</name>
<evidence type="ECO:0000313" key="3">
    <source>
        <dbReference type="EMBL" id="RJT41027.1"/>
    </source>
</evidence>
<evidence type="ECO:0000256" key="2">
    <source>
        <dbReference type="SAM" id="SignalP"/>
    </source>
</evidence>
<sequence>MLIHRLAILTGLAVTTLFLAAPANALTMAECSTKYNAAKDAGTLGGQTWNQFRKAECGTEAAATTDTKPAKKTTKTDTKAAAASDDDAAKGLTAKECSTKYQAAKAAGTLNGMKWNDFRKTECAAGATAAAEPAKATTKAAAASDDDAAKGLTAKECSTKYQAAKAAGTLNGMKWNDFRKTECAAGATAAAEPAKATTKAAAASDDDAAKGLTAKECSTKYQAAKAAGTLNGMKWNDFRKTECAAGATAAAEPAKATTKAAAEDGKGLSMADCSAKYQAAKASNSLGGKKWNDFRKSECGASASDDDTVPAADEATYTSDPQKPTVAAPGGVKFPTAISKKFAGEAPGKGRMHTCLERYYANKDANTLGGLKWIQKGGGFYSLCNAKLKS</sequence>
<gene>
    <name evidence="3" type="ORF">D3227_07895</name>
</gene>
<dbReference type="OrthoDB" id="8001261at2"/>
<reference evidence="3 4" key="1">
    <citation type="submission" date="2018-09" db="EMBL/GenBank/DDBJ databases">
        <title>Mesorhizobium carmichaelinearum sp. nov. isolated from Carmichaelinea spp. root nodules in New Zealand.</title>
        <authorList>
            <person name="De Meyer S.E."/>
        </authorList>
    </citation>
    <scope>NUCLEOTIDE SEQUENCE [LARGE SCALE GENOMIC DNA]</scope>
    <source>
        <strain evidence="3 4">ICMP19557</strain>
    </source>
</reference>
<organism evidence="3 4">
    <name type="scientific">Mesorhizobium waimense</name>
    <dbReference type="NCBI Taxonomy" id="1300307"/>
    <lineage>
        <taxon>Bacteria</taxon>
        <taxon>Pseudomonadati</taxon>
        <taxon>Pseudomonadota</taxon>
        <taxon>Alphaproteobacteria</taxon>
        <taxon>Hyphomicrobiales</taxon>
        <taxon>Phyllobacteriaceae</taxon>
        <taxon>Mesorhizobium</taxon>
    </lineage>
</organism>
<proteinExistence type="predicted"/>